<organism evidence="7 8">
    <name type="scientific">Aquipuribacter nitratireducens</name>
    <dbReference type="NCBI Taxonomy" id="650104"/>
    <lineage>
        <taxon>Bacteria</taxon>
        <taxon>Bacillati</taxon>
        <taxon>Actinomycetota</taxon>
        <taxon>Actinomycetes</taxon>
        <taxon>Micrococcales</taxon>
        <taxon>Intrasporangiaceae</taxon>
        <taxon>Aquipuribacter</taxon>
    </lineage>
</organism>
<evidence type="ECO:0000313" key="8">
    <source>
        <dbReference type="Proteomes" id="UP001596122"/>
    </source>
</evidence>
<keyword evidence="5" id="KW-0067">ATP-binding</keyword>
<dbReference type="PROSITE" id="PS50975">
    <property type="entry name" value="ATP_GRASP"/>
    <property type="match status" value="1"/>
</dbReference>
<keyword evidence="8" id="KW-1185">Reference proteome</keyword>
<comment type="caution">
    <text evidence="7">The sequence shown here is derived from an EMBL/GenBank/DDBJ whole genome shotgun (WGS) entry which is preliminary data.</text>
</comment>
<protein>
    <recommendedName>
        <fullName evidence="4">D-alanine--D-alanine ligase</fullName>
        <ecNumber evidence="4">6.3.2.4</ecNumber>
    </recommendedName>
    <alternativeName>
        <fullName evidence="4">D-Ala-D-Ala ligase</fullName>
    </alternativeName>
    <alternativeName>
        <fullName evidence="4">D-alanylalanine synthetase</fullName>
    </alternativeName>
</protein>
<comment type="pathway">
    <text evidence="4">Cell wall biogenesis; peptidoglycan biosynthesis.</text>
</comment>
<evidence type="ECO:0000256" key="1">
    <source>
        <dbReference type="ARBA" id="ARBA00010871"/>
    </source>
</evidence>
<dbReference type="SUPFAM" id="SSF52440">
    <property type="entry name" value="PreATP-grasp domain"/>
    <property type="match status" value="1"/>
</dbReference>
<dbReference type="Gene3D" id="3.30.470.20">
    <property type="entry name" value="ATP-grasp fold, B domain"/>
    <property type="match status" value="1"/>
</dbReference>
<comment type="catalytic activity">
    <reaction evidence="4">
        <text>2 D-alanine + ATP = D-alanyl-D-alanine + ADP + phosphate + H(+)</text>
        <dbReference type="Rhea" id="RHEA:11224"/>
        <dbReference type="ChEBI" id="CHEBI:15378"/>
        <dbReference type="ChEBI" id="CHEBI:30616"/>
        <dbReference type="ChEBI" id="CHEBI:43474"/>
        <dbReference type="ChEBI" id="CHEBI:57416"/>
        <dbReference type="ChEBI" id="CHEBI:57822"/>
        <dbReference type="ChEBI" id="CHEBI:456216"/>
        <dbReference type="EC" id="6.3.2.4"/>
    </reaction>
</comment>
<dbReference type="SUPFAM" id="SSF56059">
    <property type="entry name" value="Glutathione synthetase ATP-binding domain-like"/>
    <property type="match status" value="1"/>
</dbReference>
<dbReference type="InterPro" id="IPR016185">
    <property type="entry name" value="PreATP-grasp_dom_sf"/>
</dbReference>
<evidence type="ECO:0000256" key="2">
    <source>
        <dbReference type="ARBA" id="ARBA00022598"/>
    </source>
</evidence>
<dbReference type="Pfam" id="PF01820">
    <property type="entry name" value="Dala_Dala_lig_N"/>
    <property type="match status" value="1"/>
</dbReference>
<proteinExistence type="inferred from homology"/>
<comment type="similarity">
    <text evidence="1 4">Belongs to the D-alanine--D-alanine ligase family.</text>
</comment>
<dbReference type="InterPro" id="IPR011761">
    <property type="entry name" value="ATP-grasp"/>
</dbReference>
<reference evidence="8" key="1">
    <citation type="journal article" date="2019" name="Int. J. Syst. Evol. Microbiol.">
        <title>The Global Catalogue of Microorganisms (GCM) 10K type strain sequencing project: providing services to taxonomists for standard genome sequencing and annotation.</title>
        <authorList>
            <consortium name="The Broad Institute Genomics Platform"/>
            <consortium name="The Broad Institute Genome Sequencing Center for Infectious Disease"/>
            <person name="Wu L."/>
            <person name="Ma J."/>
        </authorList>
    </citation>
    <scope>NUCLEOTIDE SEQUENCE [LARGE SCALE GENOMIC DNA]</scope>
    <source>
        <strain evidence="8">CCUG 43114</strain>
    </source>
</reference>
<keyword evidence="5" id="KW-0547">Nucleotide-binding</keyword>
<dbReference type="EMBL" id="JBHSLD010000009">
    <property type="protein sequence ID" value="MFC5381267.1"/>
    <property type="molecule type" value="Genomic_DNA"/>
</dbReference>
<keyword evidence="3 4" id="KW-0961">Cell wall biogenesis/degradation</keyword>
<dbReference type="Pfam" id="PF07478">
    <property type="entry name" value="Dala_Dala_lig_C"/>
    <property type="match status" value="1"/>
</dbReference>
<keyword evidence="4" id="KW-0573">Peptidoglycan synthesis</keyword>
<keyword evidence="4" id="KW-0963">Cytoplasm</keyword>
<dbReference type="GO" id="GO:0008716">
    <property type="term" value="F:D-alanine-D-alanine ligase activity"/>
    <property type="evidence" value="ECO:0007669"/>
    <property type="project" value="UniProtKB-EC"/>
</dbReference>
<comment type="function">
    <text evidence="4">Cell wall formation.</text>
</comment>
<dbReference type="RefSeq" id="WP_340270731.1">
    <property type="nucleotide sequence ID" value="NZ_JBBEOG010000007.1"/>
</dbReference>
<keyword evidence="2 4" id="KW-0436">Ligase</keyword>
<dbReference type="EC" id="6.3.2.4" evidence="4"/>
<evidence type="ECO:0000256" key="5">
    <source>
        <dbReference type="PROSITE-ProRule" id="PRU00409"/>
    </source>
</evidence>
<comment type="subcellular location">
    <subcellularLocation>
        <location evidence="4">Cytoplasm</location>
    </subcellularLocation>
</comment>
<gene>
    <name evidence="4" type="primary">ddl</name>
    <name evidence="7" type="ORF">ACFPJ6_10735</name>
</gene>
<dbReference type="PANTHER" id="PTHR23132">
    <property type="entry name" value="D-ALANINE--D-ALANINE LIGASE"/>
    <property type="match status" value="1"/>
</dbReference>
<dbReference type="PANTHER" id="PTHR23132:SF23">
    <property type="entry name" value="D-ALANINE--D-ALANINE LIGASE B"/>
    <property type="match status" value="1"/>
</dbReference>
<evidence type="ECO:0000313" key="7">
    <source>
        <dbReference type="EMBL" id="MFC5381267.1"/>
    </source>
</evidence>
<dbReference type="InterPro" id="IPR011127">
    <property type="entry name" value="Dala_Dala_lig_N"/>
</dbReference>
<dbReference type="InterPro" id="IPR005905">
    <property type="entry name" value="D_ala_D_ala"/>
</dbReference>
<dbReference type="Proteomes" id="UP001596122">
    <property type="component" value="Unassembled WGS sequence"/>
</dbReference>
<name>A0ABW0GMT6_9MICO</name>
<dbReference type="Gene3D" id="3.40.50.20">
    <property type="match status" value="1"/>
</dbReference>
<dbReference type="Gene3D" id="3.30.1490.20">
    <property type="entry name" value="ATP-grasp fold, A domain"/>
    <property type="match status" value="1"/>
</dbReference>
<accession>A0ABW0GMT6</accession>
<dbReference type="InterPro" id="IPR013815">
    <property type="entry name" value="ATP_grasp_subdomain_1"/>
</dbReference>
<feature type="domain" description="ATP-grasp" evidence="6">
    <location>
        <begin position="101"/>
        <end position="307"/>
    </location>
</feature>
<keyword evidence="4" id="KW-0133">Cell shape</keyword>
<evidence type="ECO:0000256" key="3">
    <source>
        <dbReference type="ARBA" id="ARBA00023316"/>
    </source>
</evidence>
<evidence type="ECO:0000256" key="4">
    <source>
        <dbReference type="HAMAP-Rule" id="MF_00047"/>
    </source>
</evidence>
<dbReference type="NCBIfam" id="NF002378">
    <property type="entry name" value="PRK01372.1"/>
    <property type="match status" value="1"/>
</dbReference>
<evidence type="ECO:0000259" key="6">
    <source>
        <dbReference type="PROSITE" id="PS50975"/>
    </source>
</evidence>
<dbReference type="InterPro" id="IPR011095">
    <property type="entry name" value="Dala_Dala_lig_C"/>
</dbReference>
<sequence>MSASVLVLAGGLSAEREVSLRSGRGVVHALLEAGLHAEVADVGADVLEVVGRGHADVVWPVLHGAGGEDGTLAQVLELARVPFVGSSSAACRLAWDKSTAATVVARAGVPVPDGVTVPHSLVRDLGAAQLLPLVGASVGLPAVVKPVHGGSSMGVVVVERSEDLPHAMVSALGYDPECRVEAMVSGTEVAVTVVDDGTGPVAAPAVEIEPESGAYDYGSRYTAGATLFHCPARLDDEVTARLLEQAVGVHVALGLGHLSRSDWIVDAAGVPWFLEVNTAPGMTGTSLVPLALEADGGAGAVYSRLVAAAQRTSR</sequence>
<dbReference type="HAMAP" id="MF_00047">
    <property type="entry name" value="Dala_Dala_lig"/>
    <property type="match status" value="1"/>
</dbReference>